<dbReference type="AlphaFoldDB" id="A0A165QBN5"/>
<gene>
    <name evidence="2" type="ORF">EXIGLDRAFT_725814</name>
</gene>
<dbReference type="EMBL" id="KV425884">
    <property type="protein sequence ID" value="KZW03372.1"/>
    <property type="molecule type" value="Genomic_DNA"/>
</dbReference>
<name>A0A165QBN5_EXIGL</name>
<keyword evidence="3" id="KW-1185">Reference proteome</keyword>
<evidence type="ECO:0000256" key="1">
    <source>
        <dbReference type="SAM" id="MobiDB-lite"/>
    </source>
</evidence>
<feature type="compositionally biased region" description="Low complexity" evidence="1">
    <location>
        <begin position="13"/>
        <end position="41"/>
    </location>
</feature>
<evidence type="ECO:0000313" key="3">
    <source>
        <dbReference type="Proteomes" id="UP000077266"/>
    </source>
</evidence>
<evidence type="ECO:0000313" key="2">
    <source>
        <dbReference type="EMBL" id="KZW03372.1"/>
    </source>
</evidence>
<accession>A0A165QBN5</accession>
<protein>
    <submittedName>
        <fullName evidence="2">Uncharacterized protein</fullName>
    </submittedName>
</protein>
<proteinExistence type="predicted"/>
<organism evidence="2 3">
    <name type="scientific">Exidia glandulosa HHB12029</name>
    <dbReference type="NCBI Taxonomy" id="1314781"/>
    <lineage>
        <taxon>Eukaryota</taxon>
        <taxon>Fungi</taxon>
        <taxon>Dikarya</taxon>
        <taxon>Basidiomycota</taxon>
        <taxon>Agaricomycotina</taxon>
        <taxon>Agaricomycetes</taxon>
        <taxon>Auriculariales</taxon>
        <taxon>Exidiaceae</taxon>
        <taxon>Exidia</taxon>
    </lineage>
</organism>
<feature type="region of interest" description="Disordered" evidence="1">
    <location>
        <begin position="13"/>
        <end position="52"/>
    </location>
</feature>
<sequence>MNFLFPDVGVAASATARQAPRAPQTPTPGAAQNGSAPTNGPAAPPATPSPEAAFAEFQRMHTEAMRTLQQRAQQRQQQQAAAAANGTPQQQQQGAPSGKPTGSGKARYGSARFPIKARHPEACGRSYRG</sequence>
<reference evidence="2 3" key="1">
    <citation type="journal article" date="2016" name="Mol. Biol. Evol.">
        <title>Comparative Genomics of Early-Diverging Mushroom-Forming Fungi Provides Insights into the Origins of Lignocellulose Decay Capabilities.</title>
        <authorList>
            <person name="Nagy L.G."/>
            <person name="Riley R."/>
            <person name="Tritt A."/>
            <person name="Adam C."/>
            <person name="Daum C."/>
            <person name="Floudas D."/>
            <person name="Sun H."/>
            <person name="Yadav J.S."/>
            <person name="Pangilinan J."/>
            <person name="Larsson K.H."/>
            <person name="Matsuura K."/>
            <person name="Barry K."/>
            <person name="Labutti K."/>
            <person name="Kuo R."/>
            <person name="Ohm R.A."/>
            <person name="Bhattacharya S.S."/>
            <person name="Shirouzu T."/>
            <person name="Yoshinaga Y."/>
            <person name="Martin F.M."/>
            <person name="Grigoriev I.V."/>
            <person name="Hibbett D.S."/>
        </authorList>
    </citation>
    <scope>NUCLEOTIDE SEQUENCE [LARGE SCALE GENOMIC DNA]</scope>
    <source>
        <strain evidence="2 3">HHB12029</strain>
    </source>
</reference>
<dbReference type="InParanoid" id="A0A165QBN5"/>
<dbReference type="Proteomes" id="UP000077266">
    <property type="component" value="Unassembled WGS sequence"/>
</dbReference>
<feature type="compositionally biased region" description="Low complexity" evidence="1">
    <location>
        <begin position="69"/>
        <end position="96"/>
    </location>
</feature>
<feature type="region of interest" description="Disordered" evidence="1">
    <location>
        <begin position="65"/>
        <end position="129"/>
    </location>
</feature>